<proteinExistence type="predicted"/>
<dbReference type="EMBL" id="AFJL02000193">
    <property type="protein sequence ID" value="EMY03251.1"/>
    <property type="molecule type" value="Genomic_DNA"/>
</dbReference>
<name>A0A829D4P0_LEPIR</name>
<gene>
    <name evidence="1" type="ORF">LEP1GSC029_4078</name>
</gene>
<accession>A0A829D4P0</accession>
<dbReference type="Proteomes" id="UP000012329">
    <property type="component" value="Unassembled WGS sequence"/>
</dbReference>
<evidence type="ECO:0000313" key="2">
    <source>
        <dbReference type="Proteomes" id="UP000012329"/>
    </source>
</evidence>
<dbReference type="AlphaFoldDB" id="A0A829D4P0"/>
<reference evidence="1 2" key="1">
    <citation type="submission" date="2013-02" db="EMBL/GenBank/DDBJ databases">
        <authorList>
            <person name="Harkins D.M."/>
            <person name="Durkin A.S."/>
            <person name="Brinkac L.M."/>
            <person name="Haft D.H."/>
            <person name="Selengut J.D."/>
            <person name="Sanka R."/>
            <person name="DePew J."/>
            <person name="Purushe J."/>
            <person name="Whelen A.C."/>
            <person name="Vinetz J.M."/>
            <person name="Sutton G.G."/>
            <person name="Nierman W.C."/>
            <person name="Fouts D.E."/>
        </authorList>
    </citation>
    <scope>NUCLEOTIDE SEQUENCE [LARGE SCALE GENOMIC DNA]</scope>
    <source>
        <strain evidence="1 2">2002000626</strain>
    </source>
</reference>
<sequence length="42" mass="5259">MVQKFDCMILFRFYRNSLNSKKFLYKSNPIERVIWNLFRKIA</sequence>
<protein>
    <submittedName>
        <fullName evidence="1">Uncharacterized protein</fullName>
    </submittedName>
</protein>
<evidence type="ECO:0000313" key="1">
    <source>
        <dbReference type="EMBL" id="EMY03251.1"/>
    </source>
</evidence>
<comment type="caution">
    <text evidence="1">The sequence shown here is derived from an EMBL/GenBank/DDBJ whole genome shotgun (WGS) entry which is preliminary data.</text>
</comment>
<organism evidence="1 2">
    <name type="scientific">Leptospira interrogans str. 2002000626</name>
    <dbReference type="NCBI Taxonomy" id="996803"/>
    <lineage>
        <taxon>Bacteria</taxon>
        <taxon>Pseudomonadati</taxon>
        <taxon>Spirochaetota</taxon>
        <taxon>Spirochaetia</taxon>
        <taxon>Leptospirales</taxon>
        <taxon>Leptospiraceae</taxon>
        <taxon>Leptospira</taxon>
    </lineage>
</organism>